<comment type="caution">
    <text evidence="2">The sequence shown here is derived from an EMBL/GenBank/DDBJ whole genome shotgun (WGS) entry which is preliminary data.</text>
</comment>
<dbReference type="Gene3D" id="3.10.180.10">
    <property type="entry name" value="2,3-Dihydroxybiphenyl 1,2-Dioxygenase, domain 1"/>
    <property type="match status" value="1"/>
</dbReference>
<name>A0A918PRE8_9BACT</name>
<protein>
    <submittedName>
        <fullName evidence="2">Glyoxalase/bleomycin resistance protein/dioxygenase superfamily protein</fullName>
    </submittedName>
</protein>
<dbReference type="PANTHER" id="PTHR39434">
    <property type="match status" value="1"/>
</dbReference>
<accession>A0A918PRE8</accession>
<dbReference type="Proteomes" id="UP000619457">
    <property type="component" value="Unassembled WGS sequence"/>
</dbReference>
<proteinExistence type="predicted"/>
<dbReference type="SUPFAM" id="SSF54593">
    <property type="entry name" value="Glyoxalase/Bleomycin resistance protein/Dihydroxybiphenyl dioxygenase"/>
    <property type="match status" value="1"/>
</dbReference>
<evidence type="ECO:0000313" key="3">
    <source>
        <dbReference type="Proteomes" id="UP000619457"/>
    </source>
</evidence>
<dbReference type="PANTHER" id="PTHR39434:SF1">
    <property type="entry name" value="VOC DOMAIN-CONTAINING PROTEIN"/>
    <property type="match status" value="1"/>
</dbReference>
<reference evidence="2" key="2">
    <citation type="submission" date="2020-09" db="EMBL/GenBank/DDBJ databases">
        <authorList>
            <person name="Sun Q."/>
            <person name="Kim S."/>
        </authorList>
    </citation>
    <scope>NUCLEOTIDE SEQUENCE</scope>
    <source>
        <strain evidence="2">KCTC 12368</strain>
    </source>
</reference>
<keyword evidence="3" id="KW-1185">Reference proteome</keyword>
<evidence type="ECO:0000259" key="1">
    <source>
        <dbReference type="PROSITE" id="PS51819"/>
    </source>
</evidence>
<sequence>MKAIAPFHLAFPIKDIESTRKFYHEVLGCTIGRSTEKWIDFDFFGHQLSAHVNTSEPQQTATSVVDGKQVPLRHFGAVLEWEDWHNLAERLKANKTEFLLAPSLRFQGEAGEQATMFFLDPSGNALEFKSFKDQSQLFAK</sequence>
<dbReference type="PROSITE" id="PS51819">
    <property type="entry name" value="VOC"/>
    <property type="match status" value="1"/>
</dbReference>
<gene>
    <name evidence="2" type="ORF">GCM10007049_09620</name>
</gene>
<evidence type="ECO:0000313" key="2">
    <source>
        <dbReference type="EMBL" id="GGZ19327.1"/>
    </source>
</evidence>
<dbReference type="InterPro" id="IPR004360">
    <property type="entry name" value="Glyas_Fos-R_dOase_dom"/>
</dbReference>
<dbReference type="CDD" id="cd08357">
    <property type="entry name" value="VOC_like"/>
    <property type="match status" value="1"/>
</dbReference>
<dbReference type="EMBL" id="BMWX01000002">
    <property type="protein sequence ID" value="GGZ19327.1"/>
    <property type="molecule type" value="Genomic_DNA"/>
</dbReference>
<feature type="domain" description="VOC" evidence="1">
    <location>
        <begin position="5"/>
        <end position="131"/>
    </location>
</feature>
<dbReference type="Pfam" id="PF00903">
    <property type="entry name" value="Glyoxalase"/>
    <property type="match status" value="1"/>
</dbReference>
<dbReference type="InterPro" id="IPR029068">
    <property type="entry name" value="Glyas_Bleomycin-R_OHBP_Dase"/>
</dbReference>
<organism evidence="2 3">
    <name type="scientific">Echinicola pacifica</name>
    <dbReference type="NCBI Taxonomy" id="346377"/>
    <lineage>
        <taxon>Bacteria</taxon>
        <taxon>Pseudomonadati</taxon>
        <taxon>Bacteroidota</taxon>
        <taxon>Cytophagia</taxon>
        <taxon>Cytophagales</taxon>
        <taxon>Cyclobacteriaceae</taxon>
        <taxon>Echinicola</taxon>
    </lineage>
</organism>
<reference evidence="2" key="1">
    <citation type="journal article" date="2014" name="Int. J. Syst. Evol. Microbiol.">
        <title>Complete genome sequence of Corynebacterium casei LMG S-19264T (=DSM 44701T), isolated from a smear-ripened cheese.</title>
        <authorList>
            <consortium name="US DOE Joint Genome Institute (JGI-PGF)"/>
            <person name="Walter F."/>
            <person name="Albersmeier A."/>
            <person name="Kalinowski J."/>
            <person name="Ruckert C."/>
        </authorList>
    </citation>
    <scope>NUCLEOTIDE SEQUENCE</scope>
    <source>
        <strain evidence="2">KCTC 12368</strain>
    </source>
</reference>
<dbReference type="InterPro" id="IPR037523">
    <property type="entry name" value="VOC_core"/>
</dbReference>
<dbReference type="RefSeq" id="WP_018472524.1">
    <property type="nucleotide sequence ID" value="NZ_BMWX01000002.1"/>
</dbReference>
<dbReference type="AlphaFoldDB" id="A0A918PRE8"/>